<evidence type="ECO:0000259" key="1">
    <source>
        <dbReference type="PROSITE" id="PS50104"/>
    </source>
</evidence>
<evidence type="ECO:0000313" key="2">
    <source>
        <dbReference type="EMBL" id="SFS15447.1"/>
    </source>
</evidence>
<feature type="domain" description="TIR" evidence="1">
    <location>
        <begin position="171"/>
        <end position="304"/>
    </location>
</feature>
<dbReference type="InterPro" id="IPR035897">
    <property type="entry name" value="Toll_tir_struct_dom_sf"/>
</dbReference>
<protein>
    <submittedName>
        <fullName evidence="2">TIR domain-containing protein</fullName>
    </submittedName>
</protein>
<dbReference type="Gene3D" id="3.40.50.10140">
    <property type="entry name" value="Toll/interleukin-1 receptor homology (TIR) domain"/>
    <property type="match status" value="1"/>
</dbReference>
<dbReference type="GO" id="GO:0007165">
    <property type="term" value="P:signal transduction"/>
    <property type="evidence" value="ECO:0007669"/>
    <property type="project" value="InterPro"/>
</dbReference>
<dbReference type="OrthoDB" id="128728at2"/>
<dbReference type="Proteomes" id="UP000199024">
    <property type="component" value="Unassembled WGS sequence"/>
</dbReference>
<sequence>MQESSTSAAEADPKRQLATLKFQKATAKLYEDLIRATHDASEKQKNEGIHSAASYARKTADALIARFQTIEELFEATYLSVFQPQFMSDRDYAWLREQGASVVDEQLKRVQGMVENLCSSFVGSSAQQHSKYLDAASGEAALMKARIESSITIHLLEQQQTVLPKPSRSEEHWDVFICHASEDKPYVETLFQKLTEAGIRVWLDRTAIDWGNDLRTTIDHGLKNCIYGIVVFSKAFLAKKKWTEYELSSLFALEEPGRTRILPIWHGITEAEMREYSPGFSLRLAKGTTRDSYQGIVESLKQLLNKTSTEGAEAPSATTQYPKREHIGPAAADAHYEMVGKAEPLVKFIVRTIIDGSGDYGLETWVGTPLELSATFRGTREEVALKFVIADKDMQLKGYSRRGHFVGDRAFSLS</sequence>
<reference evidence="2 3" key="1">
    <citation type="submission" date="2016-10" db="EMBL/GenBank/DDBJ databases">
        <authorList>
            <person name="de Groot N.N."/>
        </authorList>
    </citation>
    <scope>NUCLEOTIDE SEQUENCE [LARGE SCALE GENOMIC DNA]</scope>
    <source>
        <strain evidence="2 3">DSM 21001</strain>
    </source>
</reference>
<gene>
    <name evidence="2" type="ORF">SAMN05421771_2711</name>
</gene>
<dbReference type="EMBL" id="FOZL01000001">
    <property type="protein sequence ID" value="SFS15447.1"/>
    <property type="molecule type" value="Genomic_DNA"/>
</dbReference>
<evidence type="ECO:0000313" key="3">
    <source>
        <dbReference type="Proteomes" id="UP000199024"/>
    </source>
</evidence>
<dbReference type="STRING" id="474950.SAMN05421771_2711"/>
<dbReference type="InterPro" id="IPR000157">
    <property type="entry name" value="TIR_dom"/>
</dbReference>
<dbReference type="AlphaFoldDB" id="A0A1I6MIL2"/>
<proteinExistence type="predicted"/>
<organism evidence="2 3">
    <name type="scientific">Granulicella pectinivorans</name>
    <dbReference type="NCBI Taxonomy" id="474950"/>
    <lineage>
        <taxon>Bacteria</taxon>
        <taxon>Pseudomonadati</taxon>
        <taxon>Acidobacteriota</taxon>
        <taxon>Terriglobia</taxon>
        <taxon>Terriglobales</taxon>
        <taxon>Acidobacteriaceae</taxon>
        <taxon>Granulicella</taxon>
    </lineage>
</organism>
<dbReference type="PROSITE" id="PS50104">
    <property type="entry name" value="TIR"/>
    <property type="match status" value="1"/>
</dbReference>
<dbReference type="RefSeq" id="WP_089839616.1">
    <property type="nucleotide sequence ID" value="NZ_FOZL01000001.1"/>
</dbReference>
<dbReference type="Pfam" id="PF13676">
    <property type="entry name" value="TIR_2"/>
    <property type="match status" value="1"/>
</dbReference>
<accession>A0A1I6MIL2</accession>
<keyword evidence="3" id="KW-1185">Reference proteome</keyword>
<dbReference type="SUPFAM" id="SSF52200">
    <property type="entry name" value="Toll/Interleukin receptor TIR domain"/>
    <property type="match status" value="1"/>
</dbReference>
<name>A0A1I6MIL2_9BACT</name>